<dbReference type="OrthoDB" id="843225at2759"/>
<dbReference type="SUPFAM" id="SSF52402">
    <property type="entry name" value="Adenine nucleotide alpha hydrolases-like"/>
    <property type="match status" value="1"/>
</dbReference>
<evidence type="ECO:0000313" key="4">
    <source>
        <dbReference type="EMBL" id="KAJ1917863.1"/>
    </source>
</evidence>
<dbReference type="EMBL" id="JANBPU010000060">
    <property type="protein sequence ID" value="KAJ1917863.1"/>
    <property type="molecule type" value="Genomic_DNA"/>
</dbReference>
<feature type="coiled-coil region" evidence="1">
    <location>
        <begin position="88"/>
        <end position="115"/>
    </location>
</feature>
<evidence type="ECO:0000256" key="2">
    <source>
        <dbReference type="SAM" id="MobiDB-lite"/>
    </source>
</evidence>
<protein>
    <recommendedName>
        <fullName evidence="3">UspA domain-containing protein</fullName>
    </recommendedName>
</protein>
<evidence type="ECO:0000259" key="3">
    <source>
        <dbReference type="Pfam" id="PF00582"/>
    </source>
</evidence>
<evidence type="ECO:0000313" key="5">
    <source>
        <dbReference type="Proteomes" id="UP001150538"/>
    </source>
</evidence>
<feature type="domain" description="UspA" evidence="3">
    <location>
        <begin position="56"/>
        <end position="175"/>
    </location>
</feature>
<keyword evidence="5" id="KW-1185">Reference proteome</keyword>
<evidence type="ECO:0000256" key="1">
    <source>
        <dbReference type="SAM" id="Coils"/>
    </source>
</evidence>
<organism evidence="4 5">
    <name type="scientific">Mycoemilia scoparia</name>
    <dbReference type="NCBI Taxonomy" id="417184"/>
    <lineage>
        <taxon>Eukaryota</taxon>
        <taxon>Fungi</taxon>
        <taxon>Fungi incertae sedis</taxon>
        <taxon>Zoopagomycota</taxon>
        <taxon>Kickxellomycotina</taxon>
        <taxon>Kickxellomycetes</taxon>
        <taxon>Kickxellales</taxon>
        <taxon>Kickxellaceae</taxon>
        <taxon>Mycoemilia</taxon>
    </lineage>
</organism>
<feature type="region of interest" description="Disordered" evidence="2">
    <location>
        <begin position="185"/>
        <end position="220"/>
    </location>
</feature>
<name>A0A9W8DNH0_9FUNG</name>
<sequence length="220" mass="24370">MKGIPLSLRRKIVIAFDAERLVPGSLSPAEEERAEHEFLNSAKMLAWINSNILRPEKDHVFIVSVVNNTKVFDPSVISEMLYSMTNENQATIDKHKKLEDVLERLGEKLANASISFTIETLTGSETEKLVECCSQHKAELLICQAAQSSQMNKLLGWSWSDKIAQQSPCPCMLIKAEDLSDSLLALLRDQEEHSDRSNTPSPPTQTTDSSAPPQPGPLGN</sequence>
<dbReference type="InterPro" id="IPR014729">
    <property type="entry name" value="Rossmann-like_a/b/a_fold"/>
</dbReference>
<keyword evidence="1" id="KW-0175">Coiled coil</keyword>
<reference evidence="4" key="1">
    <citation type="submission" date="2022-07" db="EMBL/GenBank/DDBJ databases">
        <title>Phylogenomic reconstructions and comparative analyses of Kickxellomycotina fungi.</title>
        <authorList>
            <person name="Reynolds N.K."/>
            <person name="Stajich J.E."/>
            <person name="Barry K."/>
            <person name="Grigoriev I.V."/>
            <person name="Crous P."/>
            <person name="Smith M.E."/>
        </authorList>
    </citation>
    <scope>NUCLEOTIDE SEQUENCE</scope>
    <source>
        <strain evidence="4">NBRC 100468</strain>
    </source>
</reference>
<dbReference type="Proteomes" id="UP001150538">
    <property type="component" value="Unassembled WGS sequence"/>
</dbReference>
<accession>A0A9W8DNH0</accession>
<dbReference type="InterPro" id="IPR006016">
    <property type="entry name" value="UspA"/>
</dbReference>
<dbReference type="Pfam" id="PF00582">
    <property type="entry name" value="Usp"/>
    <property type="match status" value="1"/>
</dbReference>
<gene>
    <name evidence="4" type="ORF">H4219_002973</name>
</gene>
<comment type="caution">
    <text evidence="4">The sequence shown here is derived from an EMBL/GenBank/DDBJ whole genome shotgun (WGS) entry which is preliminary data.</text>
</comment>
<proteinExistence type="predicted"/>
<dbReference type="Gene3D" id="3.40.50.620">
    <property type="entry name" value="HUPs"/>
    <property type="match status" value="1"/>
</dbReference>
<dbReference type="AlphaFoldDB" id="A0A9W8DNH0"/>